<proteinExistence type="predicted"/>
<evidence type="ECO:0000313" key="2">
    <source>
        <dbReference type="EMBL" id="QGQ22075.1"/>
    </source>
</evidence>
<gene>
    <name evidence="2" type="ORF">F1728_04920</name>
</gene>
<feature type="domain" description="Amine oxidase" evidence="1">
    <location>
        <begin position="146"/>
        <end position="360"/>
    </location>
</feature>
<dbReference type="Gene3D" id="3.90.660.10">
    <property type="match status" value="1"/>
</dbReference>
<dbReference type="EMBL" id="CP043930">
    <property type="protein sequence ID" value="QGQ22075.1"/>
    <property type="molecule type" value="Genomic_DNA"/>
</dbReference>
<dbReference type="PANTHER" id="PTHR16128">
    <property type="entry name" value="FAD/NAD(P)-BINDING OXIDOREDUCTASE FAMILY PROTEIN"/>
    <property type="match status" value="1"/>
</dbReference>
<organism evidence="2 3">
    <name type="scientific">Gimesia benthica</name>
    <dbReference type="NCBI Taxonomy" id="2608982"/>
    <lineage>
        <taxon>Bacteria</taxon>
        <taxon>Pseudomonadati</taxon>
        <taxon>Planctomycetota</taxon>
        <taxon>Planctomycetia</taxon>
        <taxon>Planctomycetales</taxon>
        <taxon>Planctomycetaceae</taxon>
        <taxon>Gimesia</taxon>
    </lineage>
</organism>
<dbReference type="Pfam" id="PF13450">
    <property type="entry name" value="NAD_binding_8"/>
    <property type="match status" value="1"/>
</dbReference>
<evidence type="ECO:0000259" key="1">
    <source>
        <dbReference type="Pfam" id="PF01593"/>
    </source>
</evidence>
<dbReference type="PANTHER" id="PTHR16128:SF5">
    <property type="entry name" value="FAD_NAD(P)-BINDING OXIDOREDUCTASE FAMILY PROTEIN"/>
    <property type="match status" value="1"/>
</dbReference>
<name>A0A6I6A9N5_9PLAN</name>
<dbReference type="Pfam" id="PF01593">
    <property type="entry name" value="Amino_oxidase"/>
    <property type="match status" value="1"/>
</dbReference>
<dbReference type="InterPro" id="IPR036188">
    <property type="entry name" value="FAD/NAD-bd_sf"/>
</dbReference>
<dbReference type="AlphaFoldDB" id="A0A6I6A9N5"/>
<dbReference type="PRINTS" id="PR00419">
    <property type="entry name" value="ADXRDTASE"/>
</dbReference>
<dbReference type="InterPro" id="IPR002937">
    <property type="entry name" value="Amino_oxidase"/>
</dbReference>
<keyword evidence="3" id="KW-1185">Reference proteome</keyword>
<sequence length="364" mass="40893">MINRLSSRILNAWYDREKHNRYLSQYPGSLMMKVATRKQNVAVIGAGIGGLCCARQLSAAGFSVRIFDKSRGVGGRVSVRRHQTDIAFDHGAQYFTVEDTEMAQQVESWLAAGVVAPWQCRMGSLDTGVWKPTNSETRHFVGVPDMTAIAKHLARDLELILQTRVTSVARHEHGWQLLGDEEWDLGIYDVLILNAPAPQSASLLKNFPEFAQQIDAAKFAPCWSVMLAFDQPLDVPWDAATVHDSPLSWIARNSSKPGRPTRPDCWLLQGNPDWSNTHLEDVKEIVMAQLISCFWEAIGLVPRPHRLADVHRWRFALPSELLEQQYLFNEDLGVGACGDWCVGPRIESAYLSGLALAEEVRKRY</sequence>
<dbReference type="GO" id="GO:0016491">
    <property type="term" value="F:oxidoreductase activity"/>
    <property type="evidence" value="ECO:0007669"/>
    <property type="project" value="InterPro"/>
</dbReference>
<dbReference type="Proteomes" id="UP000427281">
    <property type="component" value="Chromosome"/>
</dbReference>
<accession>A0A6I6A9N5</accession>
<dbReference type="Gene3D" id="3.50.50.60">
    <property type="entry name" value="FAD/NAD(P)-binding domain"/>
    <property type="match status" value="1"/>
</dbReference>
<protein>
    <submittedName>
        <fullName evidence="2">FAD-dependent oxidoreductase</fullName>
    </submittedName>
</protein>
<dbReference type="SUPFAM" id="SSF51905">
    <property type="entry name" value="FAD/NAD(P)-binding domain"/>
    <property type="match status" value="1"/>
</dbReference>
<reference evidence="2 3" key="1">
    <citation type="submission" date="2019-09" db="EMBL/GenBank/DDBJ databases">
        <title>Gimesia benthica sp. nov., a novel bacterium isolated from deep-sea water of the Northwest Indian Ocean.</title>
        <authorList>
            <person name="Dai X."/>
        </authorList>
    </citation>
    <scope>NUCLEOTIDE SEQUENCE [LARGE SCALE GENOMIC DNA]</scope>
    <source>
        <strain evidence="2 3">E7</strain>
    </source>
</reference>
<dbReference type="KEGG" id="gim:F1728_04920"/>
<evidence type="ECO:0000313" key="3">
    <source>
        <dbReference type="Proteomes" id="UP000427281"/>
    </source>
</evidence>